<evidence type="ECO:0000256" key="2">
    <source>
        <dbReference type="ARBA" id="ARBA00023065"/>
    </source>
</evidence>
<keyword evidence="1" id="KW-0813">Transport</keyword>
<dbReference type="InterPro" id="IPR003148">
    <property type="entry name" value="RCK_N"/>
</dbReference>
<dbReference type="eggNOG" id="COG0569">
    <property type="taxonomic scope" value="Bacteria"/>
</dbReference>
<name>K9WCP3_9CYAN</name>
<dbReference type="SUPFAM" id="SSF51735">
    <property type="entry name" value="NAD(P)-binding Rossmann-fold domains"/>
    <property type="match status" value="1"/>
</dbReference>
<dbReference type="AlphaFoldDB" id="K9WCP3"/>
<sequence length="131" mass="14452">MYLIIVGAGPEGSSLAELALKDGHRVTIIEKDEKRAQAVLQKYDIQVFHANIAQGGILDEADADQADALIATMEDDSANLMTMFLGKERGIKKLISMINDRQHQAMFERLGVQVLVDPEVIIAQHLYSFLG</sequence>
<dbReference type="PANTHER" id="PTHR43833:SF5">
    <property type="entry name" value="TRK SYSTEM POTASSIUM UPTAKE PROTEIN TRKA"/>
    <property type="match status" value="1"/>
</dbReference>
<dbReference type="HOGENOM" id="CLU_1913585_0_0_3"/>
<evidence type="ECO:0000256" key="1">
    <source>
        <dbReference type="ARBA" id="ARBA00022448"/>
    </source>
</evidence>
<dbReference type="PANTHER" id="PTHR43833">
    <property type="entry name" value="POTASSIUM CHANNEL PROTEIN 2-RELATED-RELATED"/>
    <property type="match status" value="1"/>
</dbReference>
<protein>
    <submittedName>
        <fullName evidence="4">K+ transport system, NAD-binding component</fullName>
    </submittedName>
</protein>
<dbReference type="InterPro" id="IPR050721">
    <property type="entry name" value="Trk_Ktr_HKT_K-transport"/>
</dbReference>
<dbReference type="STRING" id="1173027.Mic7113_2193"/>
<dbReference type="PROSITE" id="PS51201">
    <property type="entry name" value="RCK_N"/>
    <property type="match status" value="1"/>
</dbReference>
<dbReference type="RefSeq" id="WP_015182160.1">
    <property type="nucleotide sequence ID" value="NC_019738.1"/>
</dbReference>
<dbReference type="KEGG" id="mic:Mic7113_2193"/>
<accession>K9WCP3</accession>
<dbReference type="Proteomes" id="UP000010471">
    <property type="component" value="Chromosome"/>
</dbReference>
<dbReference type="InterPro" id="IPR036291">
    <property type="entry name" value="NAD(P)-bd_dom_sf"/>
</dbReference>
<dbReference type="Gene3D" id="3.40.50.720">
    <property type="entry name" value="NAD(P)-binding Rossmann-like Domain"/>
    <property type="match status" value="1"/>
</dbReference>
<gene>
    <name evidence="4" type="ORF">Mic7113_2193</name>
</gene>
<keyword evidence="5" id="KW-1185">Reference proteome</keyword>
<reference evidence="4 5" key="1">
    <citation type="submission" date="2012-06" db="EMBL/GenBank/DDBJ databases">
        <title>Finished chromosome of genome of Microcoleus sp. PCC 7113.</title>
        <authorList>
            <consortium name="US DOE Joint Genome Institute"/>
            <person name="Gugger M."/>
            <person name="Coursin T."/>
            <person name="Rippka R."/>
            <person name="Tandeau De Marsac N."/>
            <person name="Huntemann M."/>
            <person name="Wei C.-L."/>
            <person name="Han J."/>
            <person name="Detter J.C."/>
            <person name="Han C."/>
            <person name="Tapia R."/>
            <person name="Chen A."/>
            <person name="Kyrpides N."/>
            <person name="Mavromatis K."/>
            <person name="Markowitz V."/>
            <person name="Szeto E."/>
            <person name="Ivanova N."/>
            <person name="Pagani I."/>
            <person name="Pati A."/>
            <person name="Goodwin L."/>
            <person name="Nordberg H.P."/>
            <person name="Cantor M.N."/>
            <person name="Hua S.X."/>
            <person name="Woyke T."/>
            <person name="Kerfeld C.A."/>
        </authorList>
    </citation>
    <scope>NUCLEOTIDE SEQUENCE [LARGE SCALE GENOMIC DNA]</scope>
    <source>
        <strain evidence="4 5">PCC 7113</strain>
    </source>
</reference>
<dbReference type="Pfam" id="PF02254">
    <property type="entry name" value="TrkA_N"/>
    <property type="match status" value="1"/>
</dbReference>
<dbReference type="GO" id="GO:0006813">
    <property type="term" value="P:potassium ion transport"/>
    <property type="evidence" value="ECO:0007669"/>
    <property type="project" value="InterPro"/>
</dbReference>
<evidence type="ECO:0000313" key="5">
    <source>
        <dbReference type="Proteomes" id="UP000010471"/>
    </source>
</evidence>
<organism evidence="4 5">
    <name type="scientific">Allocoleopsis franciscana PCC 7113</name>
    <dbReference type="NCBI Taxonomy" id="1173027"/>
    <lineage>
        <taxon>Bacteria</taxon>
        <taxon>Bacillati</taxon>
        <taxon>Cyanobacteriota</taxon>
        <taxon>Cyanophyceae</taxon>
        <taxon>Coleofasciculales</taxon>
        <taxon>Coleofasciculaceae</taxon>
        <taxon>Allocoleopsis</taxon>
        <taxon>Allocoleopsis franciscana</taxon>
    </lineage>
</organism>
<dbReference type="EMBL" id="CP003630">
    <property type="protein sequence ID" value="AFZ18008.1"/>
    <property type="molecule type" value="Genomic_DNA"/>
</dbReference>
<proteinExistence type="predicted"/>
<evidence type="ECO:0000313" key="4">
    <source>
        <dbReference type="EMBL" id="AFZ18008.1"/>
    </source>
</evidence>
<feature type="domain" description="RCK N-terminal" evidence="3">
    <location>
        <begin position="1"/>
        <end position="122"/>
    </location>
</feature>
<dbReference type="OrthoDB" id="9775180at2"/>
<evidence type="ECO:0000259" key="3">
    <source>
        <dbReference type="PROSITE" id="PS51201"/>
    </source>
</evidence>
<keyword evidence="2" id="KW-0406">Ion transport</keyword>